<sequence>MICLGDWSLHPSQLFVKLQASGCLKRWRQEFLVHSLTKVGSFQVTASKIWFKRCSAAASSSKCLNWWLLAFLLGGVTAELEAVQQQADSFLLTEKRSILGLIQCGQWQQPTSPLQQLKHFQAFVSFGAVDVVEYVRQYNGIKLLSSSSRDLFDTNRSWSIPCVVGTGPK</sequence>
<reference evidence="1 2" key="1">
    <citation type="submission" date="2019-04" db="EMBL/GenBank/DDBJ databases">
        <title>An improved genome assembly and genetic linkage map for asparagus bean, Vigna unguiculata ssp. sesquipedialis.</title>
        <authorList>
            <person name="Xia Q."/>
            <person name="Zhang R."/>
            <person name="Dong Y."/>
        </authorList>
    </citation>
    <scope>NUCLEOTIDE SEQUENCE [LARGE SCALE GENOMIC DNA]</scope>
    <source>
        <tissue evidence="1">Leaf</tissue>
    </source>
</reference>
<evidence type="ECO:0000313" key="1">
    <source>
        <dbReference type="EMBL" id="QCD99453.1"/>
    </source>
</evidence>
<proteinExistence type="predicted"/>
<keyword evidence="2" id="KW-1185">Reference proteome</keyword>
<evidence type="ECO:0000313" key="2">
    <source>
        <dbReference type="Proteomes" id="UP000501690"/>
    </source>
</evidence>
<name>A0A4D6MF93_VIGUN</name>
<dbReference type="EMBL" id="CP039351">
    <property type="protein sequence ID" value="QCD99453.1"/>
    <property type="molecule type" value="Genomic_DNA"/>
</dbReference>
<organism evidence="1 2">
    <name type="scientific">Vigna unguiculata</name>
    <name type="common">Cowpea</name>
    <dbReference type="NCBI Taxonomy" id="3917"/>
    <lineage>
        <taxon>Eukaryota</taxon>
        <taxon>Viridiplantae</taxon>
        <taxon>Streptophyta</taxon>
        <taxon>Embryophyta</taxon>
        <taxon>Tracheophyta</taxon>
        <taxon>Spermatophyta</taxon>
        <taxon>Magnoliopsida</taxon>
        <taxon>eudicotyledons</taxon>
        <taxon>Gunneridae</taxon>
        <taxon>Pentapetalae</taxon>
        <taxon>rosids</taxon>
        <taxon>fabids</taxon>
        <taxon>Fabales</taxon>
        <taxon>Fabaceae</taxon>
        <taxon>Papilionoideae</taxon>
        <taxon>50 kb inversion clade</taxon>
        <taxon>NPAAA clade</taxon>
        <taxon>indigoferoid/millettioid clade</taxon>
        <taxon>Phaseoleae</taxon>
        <taxon>Vigna</taxon>
    </lineage>
</organism>
<gene>
    <name evidence="1" type="ORF">DEO72_LG7g734</name>
</gene>
<dbReference type="AlphaFoldDB" id="A0A4D6MF93"/>
<accession>A0A4D6MF93</accession>
<protein>
    <submittedName>
        <fullName evidence="1">Uncharacterized protein</fullName>
    </submittedName>
</protein>
<dbReference type="Proteomes" id="UP000501690">
    <property type="component" value="Linkage Group LG7"/>
</dbReference>